<evidence type="ECO:0000256" key="4">
    <source>
        <dbReference type="PIRSR" id="PIRSR001235-2"/>
    </source>
</evidence>
<feature type="binding site" evidence="3">
    <location>
        <position position="186"/>
    </location>
    <ligand>
        <name>Zn(2+)</name>
        <dbReference type="ChEBI" id="CHEBI:29105"/>
        <label>1</label>
    </ligand>
</feature>
<organism evidence="5 6">
    <name type="scientific">Acidimicrobium ferrooxidans (strain DSM 10331 / JCM 15462 / NBRC 103882 / ICP)</name>
    <dbReference type="NCBI Taxonomy" id="525909"/>
    <lineage>
        <taxon>Bacteria</taxon>
        <taxon>Bacillati</taxon>
        <taxon>Actinomycetota</taxon>
        <taxon>Acidimicrobiia</taxon>
        <taxon>Acidimicrobiales</taxon>
        <taxon>Acidimicrobiaceae</taxon>
        <taxon>Acidimicrobium</taxon>
    </lineage>
</organism>
<feature type="binding site" evidence="4">
    <location>
        <position position="269"/>
    </location>
    <ligand>
        <name>allantoate</name>
        <dbReference type="ChEBI" id="CHEBI:17536"/>
    </ligand>
</feature>
<dbReference type="KEGG" id="afo:Afer_1412"/>
<sequence>MTALLVDLLERARPIGRHADGGWTRLGFSPEETALGDLVIAEASRIGLDTSRDRAQNLWAWLGAPGPDALVLGSHLDSVPRGGELDGPLGVFTAIAALDALLARGWRPRRPLAVVAFRDEEGGRFGRACLGSRLLAGELAPADLATLRDGHGRSFAEVLRDLELEPARVGPDPQRIAAIGTYVELHIEQGRQLAPLGAPVGIATGIWPHARALATLPGEANHAGTTPLDDRRDPVVTLARLVLATRDQAALRGALATIGRIDVDPNAPNAVAGSAAAWLDVRAPQATILDQLLDDLARLVVELGGTFDLRSMTPATIFDTQLASELSALLGGAPRIATGAGHDAGILADHGVRAGMLFVRNPTGVSHAPGEQATPADLAAGQHALERVIEALA</sequence>
<feature type="binding site" evidence="4">
    <location>
        <position position="282"/>
    </location>
    <ligand>
        <name>allantoate</name>
        <dbReference type="ChEBI" id="CHEBI:17536"/>
    </ligand>
</feature>
<dbReference type="EMBL" id="CP001631">
    <property type="protein sequence ID" value="ACU54336.1"/>
    <property type="molecule type" value="Genomic_DNA"/>
</dbReference>
<dbReference type="PANTHER" id="PTHR32494:SF5">
    <property type="entry name" value="ALLANTOATE AMIDOHYDROLASE"/>
    <property type="match status" value="1"/>
</dbReference>
<feature type="binding site" evidence="3">
    <location>
        <position position="367"/>
    </location>
    <ligand>
        <name>Zn(2+)</name>
        <dbReference type="ChEBI" id="CHEBI:29105"/>
        <label>2</label>
    </ligand>
</feature>
<comment type="similarity">
    <text evidence="1">Belongs to the peptidase M20 family.</text>
</comment>
<evidence type="ECO:0000256" key="1">
    <source>
        <dbReference type="ARBA" id="ARBA00006153"/>
    </source>
</evidence>
<keyword evidence="3" id="KW-0862">Zinc</keyword>
<dbReference type="SUPFAM" id="SSF53187">
    <property type="entry name" value="Zn-dependent exopeptidases"/>
    <property type="match status" value="1"/>
</dbReference>
<reference evidence="5 6" key="1">
    <citation type="journal article" date="2009" name="Stand. Genomic Sci.">
        <title>Complete genome sequence of Acidimicrobium ferrooxidans type strain (ICP).</title>
        <authorList>
            <person name="Clum A."/>
            <person name="Nolan M."/>
            <person name="Lang E."/>
            <person name="Glavina Del Rio T."/>
            <person name="Tice H."/>
            <person name="Copeland A."/>
            <person name="Cheng J.F."/>
            <person name="Lucas S."/>
            <person name="Chen F."/>
            <person name="Bruce D."/>
            <person name="Goodwin L."/>
            <person name="Pitluck S."/>
            <person name="Ivanova N."/>
            <person name="Mavrommatis K."/>
            <person name="Mikhailova N."/>
            <person name="Pati A."/>
            <person name="Chen A."/>
            <person name="Palaniappan K."/>
            <person name="Goker M."/>
            <person name="Spring S."/>
            <person name="Land M."/>
            <person name="Hauser L."/>
            <person name="Chang Y.J."/>
            <person name="Jeffries C.C."/>
            <person name="Chain P."/>
            <person name="Bristow J."/>
            <person name="Eisen J.A."/>
            <person name="Markowitz V."/>
            <person name="Hugenholtz P."/>
            <person name="Kyrpides N.C."/>
            <person name="Klenk H.P."/>
            <person name="Lapidus A."/>
        </authorList>
    </citation>
    <scope>NUCLEOTIDE SEQUENCE [LARGE SCALE GENOMIC DNA]</scope>
    <source>
        <strain evidence="6">DSM 10331 / JCM 15462 / NBRC 103882 / ICP</strain>
    </source>
</reference>
<gene>
    <name evidence="5" type="ordered locus">Afer_1412</name>
</gene>
<comment type="cofactor">
    <cofactor evidence="3">
        <name>Zn(2+)</name>
        <dbReference type="ChEBI" id="CHEBI:29105"/>
    </cofactor>
    <text evidence="3">Binds 2 Zn(2+) ions per subunit.</text>
</comment>
<evidence type="ECO:0000313" key="5">
    <source>
        <dbReference type="EMBL" id="ACU54336.1"/>
    </source>
</evidence>
<dbReference type="PIRSF" id="PIRSF001235">
    <property type="entry name" value="Amidase_carbamoylase"/>
    <property type="match status" value="1"/>
</dbReference>
<dbReference type="STRING" id="525909.Afer_1412"/>
<dbReference type="GO" id="GO:0016813">
    <property type="term" value="F:hydrolase activity, acting on carbon-nitrogen (but not peptide) bonds, in linear amidines"/>
    <property type="evidence" value="ECO:0007669"/>
    <property type="project" value="InterPro"/>
</dbReference>
<dbReference type="GO" id="GO:0046872">
    <property type="term" value="F:metal ion binding"/>
    <property type="evidence" value="ECO:0007669"/>
    <property type="project" value="UniProtKB-KW"/>
</dbReference>
<dbReference type="PANTHER" id="PTHR32494">
    <property type="entry name" value="ALLANTOATE DEIMINASE-RELATED"/>
    <property type="match status" value="1"/>
</dbReference>
<accession>C7M028</accession>
<name>C7M028_ACIFD</name>
<dbReference type="Gene3D" id="3.40.630.10">
    <property type="entry name" value="Zn peptidases"/>
    <property type="match status" value="1"/>
</dbReference>
<dbReference type="RefSeq" id="WP_015798819.1">
    <property type="nucleotide sequence ID" value="NC_013124.1"/>
</dbReference>
<dbReference type="NCBIfam" id="NF006770">
    <property type="entry name" value="PRK09290.1-4"/>
    <property type="match status" value="1"/>
</dbReference>
<keyword evidence="6" id="KW-1185">Reference proteome</keyword>
<evidence type="ECO:0000256" key="3">
    <source>
        <dbReference type="PIRSR" id="PIRSR001235-1"/>
    </source>
</evidence>
<evidence type="ECO:0000313" key="6">
    <source>
        <dbReference type="Proteomes" id="UP000000771"/>
    </source>
</evidence>
<dbReference type="Gene3D" id="3.30.70.360">
    <property type="match status" value="1"/>
</dbReference>
<dbReference type="AlphaFoldDB" id="C7M028"/>
<keyword evidence="2 5" id="KW-0378">Hydrolase</keyword>
<keyword evidence="3" id="KW-0479">Metal-binding</keyword>
<protein>
    <submittedName>
        <fullName evidence="5">Amidase, hydantoinase/carbamoylase family</fullName>
        <ecNumber evidence="5">3.5.1.87</ecNumber>
    </submittedName>
</protein>
<dbReference type="InterPro" id="IPR002933">
    <property type="entry name" value="Peptidase_M20"/>
</dbReference>
<proteinExistence type="inferred from homology"/>
<dbReference type="SUPFAM" id="SSF55031">
    <property type="entry name" value="Bacterial exopeptidase dimerisation domain"/>
    <property type="match status" value="1"/>
</dbReference>
<dbReference type="InterPro" id="IPR010158">
    <property type="entry name" value="Amidase_Cbmase"/>
</dbReference>
<dbReference type="NCBIfam" id="TIGR01879">
    <property type="entry name" value="hydantase"/>
    <property type="match status" value="1"/>
</dbReference>
<feature type="binding site" evidence="3">
    <location>
        <position position="121"/>
    </location>
    <ligand>
        <name>Zn(2+)</name>
        <dbReference type="ChEBI" id="CHEBI:29105"/>
        <label>2</label>
    </ligand>
</feature>
<dbReference type="OrthoDB" id="9808195at2"/>
<dbReference type="eggNOG" id="COG0624">
    <property type="taxonomic scope" value="Bacteria"/>
</dbReference>
<dbReference type="Pfam" id="PF01546">
    <property type="entry name" value="Peptidase_M20"/>
    <property type="match status" value="1"/>
</dbReference>
<dbReference type="GO" id="GO:0050538">
    <property type="term" value="F:N-carbamoyl-L-amino-acid hydrolase activity"/>
    <property type="evidence" value="ECO:0007669"/>
    <property type="project" value="UniProtKB-EC"/>
</dbReference>
<feature type="binding site" evidence="3">
    <location>
        <position position="86"/>
    </location>
    <ligand>
        <name>Zn(2+)</name>
        <dbReference type="ChEBI" id="CHEBI:29105"/>
        <label>2</label>
    </ligand>
</feature>
<dbReference type="Proteomes" id="UP000000771">
    <property type="component" value="Chromosome"/>
</dbReference>
<dbReference type="InterPro" id="IPR036264">
    <property type="entry name" value="Bact_exopeptidase_dim_dom"/>
</dbReference>
<feature type="binding site" evidence="3">
    <location>
        <position position="86"/>
    </location>
    <ligand>
        <name>Zn(2+)</name>
        <dbReference type="ChEBI" id="CHEBI:29105"/>
        <label>1</label>
    </ligand>
</feature>
<evidence type="ECO:0000256" key="2">
    <source>
        <dbReference type="ARBA" id="ARBA00022801"/>
    </source>
</evidence>
<dbReference type="HOGENOM" id="CLU_024588_6_0_11"/>
<feature type="binding site" evidence="3">
    <location>
        <position position="75"/>
    </location>
    <ligand>
        <name>Zn(2+)</name>
        <dbReference type="ChEBI" id="CHEBI:29105"/>
        <label>1</label>
    </ligand>
</feature>
<dbReference type="EC" id="3.5.1.87" evidence="5"/>
<feature type="binding site" evidence="4">
    <location>
        <position position="211"/>
    </location>
    <ligand>
        <name>allantoate</name>
        <dbReference type="ChEBI" id="CHEBI:17536"/>
    </ligand>
</feature>